<name>A0A7W7AYN6_9SPHN</name>
<reference evidence="1 2" key="1">
    <citation type="submission" date="2020-08" db="EMBL/GenBank/DDBJ databases">
        <title>Genomic Encyclopedia of Type Strains, Phase IV (KMG-IV): sequencing the most valuable type-strain genomes for metagenomic binning, comparative biology and taxonomic classification.</title>
        <authorList>
            <person name="Goeker M."/>
        </authorList>
    </citation>
    <scope>NUCLEOTIDE SEQUENCE [LARGE SCALE GENOMIC DNA]</scope>
    <source>
        <strain evidence="1 2">DSM 17328</strain>
    </source>
</reference>
<gene>
    <name evidence="1" type="ORF">GGQ98_000408</name>
</gene>
<dbReference type="PANTHER" id="PTHR10443">
    <property type="entry name" value="MICROSOMAL DIPEPTIDASE"/>
    <property type="match status" value="1"/>
</dbReference>
<dbReference type="Proteomes" id="UP000566324">
    <property type="component" value="Unassembled WGS sequence"/>
</dbReference>
<sequence length="391" mass="42444">MIVEGSIVKYKHFSKTNVSRRHILGAAALGMAAFPMINKGYFAASAKSPRLYSKRVMDLMESSLVIDMLGSLKLDTRDGFYERPLSPEAAEDFRASGINCLHLASGIGGPDATAKVADYLATQQNFAGRHSDLFSIVDKASDIPAAKRAGKIALIMGLQNSEHFSRLEDVKRFYGLGQRVSQLTYNSQNLIGSGATDRVDGGVSDFGATIIAEMNRVGMLVDVSHCGDRTTLDAISLSETPIAITHSNCRALNTHPRTKTDEAIRACAAKGGVMGVTGVRMFVSAKEPTTLGNIVDHIDHVVRLVGIDHVGIGSDIDMYGYDDMSPAALAEARAYYKSYAIREKADVEGFDNPLKIFNLTEELVRRGYSNEDIGKILGKNFQRLLQTVWGG</sequence>
<keyword evidence="1" id="KW-0224">Dipeptidase</keyword>
<dbReference type="AlphaFoldDB" id="A0A7W7AYN6"/>
<keyword evidence="1" id="KW-0378">Hydrolase</keyword>
<comment type="caution">
    <text evidence="1">The sequence shown here is derived from an EMBL/GenBank/DDBJ whole genome shotgun (WGS) entry which is preliminary data.</text>
</comment>
<keyword evidence="2" id="KW-1185">Reference proteome</keyword>
<dbReference type="GO" id="GO:0006508">
    <property type="term" value="P:proteolysis"/>
    <property type="evidence" value="ECO:0007669"/>
    <property type="project" value="InterPro"/>
</dbReference>
<dbReference type="PROSITE" id="PS51365">
    <property type="entry name" value="RENAL_DIPEPTIDASE_2"/>
    <property type="match status" value="1"/>
</dbReference>
<accession>A0A7W7AYN6</accession>
<dbReference type="EMBL" id="JACHNZ010000002">
    <property type="protein sequence ID" value="MBB4630805.1"/>
    <property type="molecule type" value="Genomic_DNA"/>
</dbReference>
<dbReference type="GO" id="GO:0070573">
    <property type="term" value="F:metallodipeptidase activity"/>
    <property type="evidence" value="ECO:0007669"/>
    <property type="project" value="InterPro"/>
</dbReference>
<dbReference type="PANTHER" id="PTHR10443:SF12">
    <property type="entry name" value="DIPEPTIDASE"/>
    <property type="match status" value="1"/>
</dbReference>
<protein>
    <submittedName>
        <fullName evidence="1">Membrane dipeptidase</fullName>
        <ecNumber evidence="1">3.4.13.19</ecNumber>
    </submittedName>
</protein>
<evidence type="ECO:0000313" key="2">
    <source>
        <dbReference type="Proteomes" id="UP000566324"/>
    </source>
</evidence>
<evidence type="ECO:0000313" key="1">
    <source>
        <dbReference type="EMBL" id="MBB4630805.1"/>
    </source>
</evidence>
<proteinExistence type="predicted"/>
<dbReference type="EC" id="3.4.13.19" evidence="1"/>
<organism evidence="1 2">
    <name type="scientific">Sphingosinicella soli</name>
    <dbReference type="NCBI Taxonomy" id="333708"/>
    <lineage>
        <taxon>Bacteria</taxon>
        <taxon>Pseudomonadati</taxon>
        <taxon>Pseudomonadota</taxon>
        <taxon>Alphaproteobacteria</taxon>
        <taxon>Sphingomonadales</taxon>
        <taxon>Sphingosinicellaceae</taxon>
        <taxon>Sphingosinicella</taxon>
    </lineage>
</organism>
<dbReference type="InterPro" id="IPR032466">
    <property type="entry name" value="Metal_Hydrolase"/>
</dbReference>
<dbReference type="InterPro" id="IPR008257">
    <property type="entry name" value="Pept_M19"/>
</dbReference>
<keyword evidence="1" id="KW-0645">Protease</keyword>
<dbReference type="Gene3D" id="3.20.20.140">
    <property type="entry name" value="Metal-dependent hydrolases"/>
    <property type="match status" value="1"/>
</dbReference>
<dbReference type="Pfam" id="PF01244">
    <property type="entry name" value="Peptidase_M19"/>
    <property type="match status" value="1"/>
</dbReference>
<dbReference type="SUPFAM" id="SSF51556">
    <property type="entry name" value="Metallo-dependent hydrolases"/>
    <property type="match status" value="1"/>
</dbReference>